<sequence length="96" mass="10885">MWQDHHSCSPGRPSGPQKGPGQLVVVDGKLEPEYERTDAVIGSGLISKVLNLIGKLKHRQIQHLDPEENHQLLVGMHLCMCHLHQQWIQEQNLVLE</sequence>
<protein>
    <submittedName>
        <fullName evidence="2">Uncharacterized protein</fullName>
    </submittedName>
</protein>
<reference evidence="2 3" key="1">
    <citation type="journal article" date="2012" name="Genome Biol.">
        <title>Sequencing three crocodilian genomes to illuminate the evolution of archosaurs and amniotes.</title>
        <authorList>
            <person name="St John J.A."/>
            <person name="Braun E.L."/>
            <person name="Isberg S.R."/>
            <person name="Miles L.G."/>
            <person name="Chong A.Y."/>
            <person name="Gongora J."/>
            <person name="Dalzell P."/>
            <person name="Moran C."/>
            <person name="Bed'hom B."/>
            <person name="Abzhanov A."/>
            <person name="Burgess S.C."/>
            <person name="Cooksey A.M."/>
            <person name="Castoe T.A."/>
            <person name="Crawford N.G."/>
            <person name="Densmore L.D."/>
            <person name="Drew J.C."/>
            <person name="Edwards S.V."/>
            <person name="Faircloth B.C."/>
            <person name="Fujita M.K."/>
            <person name="Greenwold M.J."/>
            <person name="Hoffmann F.G."/>
            <person name="Howard J.M."/>
            <person name="Iguchi T."/>
            <person name="Janes D.E."/>
            <person name="Khan S.Y."/>
            <person name="Kohno S."/>
            <person name="de Koning A.J."/>
            <person name="Lance S.L."/>
            <person name="McCarthy F.M."/>
            <person name="McCormack J.E."/>
            <person name="Merchant M.E."/>
            <person name="Peterson D.G."/>
            <person name="Pollock D.D."/>
            <person name="Pourmand N."/>
            <person name="Raney B.J."/>
            <person name="Roessler K.A."/>
            <person name="Sanford J.R."/>
            <person name="Sawyer R.H."/>
            <person name="Schmidt C.J."/>
            <person name="Triplett E.W."/>
            <person name="Tuberville T.D."/>
            <person name="Venegas-Anaya M."/>
            <person name="Howard J.T."/>
            <person name="Jarvis E.D."/>
            <person name="Guillette L.J.Jr."/>
            <person name="Glenn T.C."/>
            <person name="Green R.E."/>
            <person name="Ray D.A."/>
        </authorList>
    </citation>
    <scope>NUCLEOTIDE SEQUENCE [LARGE SCALE GENOMIC DNA]</scope>
    <source>
        <strain evidence="2">KSC_2009_1</strain>
    </source>
</reference>
<proteinExistence type="predicted"/>
<dbReference type="Proteomes" id="UP000050525">
    <property type="component" value="Unassembled WGS sequence"/>
</dbReference>
<name>A0A151LYM3_ALLMI</name>
<keyword evidence="3" id="KW-1185">Reference proteome</keyword>
<organism evidence="2 3">
    <name type="scientific">Alligator mississippiensis</name>
    <name type="common">American alligator</name>
    <dbReference type="NCBI Taxonomy" id="8496"/>
    <lineage>
        <taxon>Eukaryota</taxon>
        <taxon>Metazoa</taxon>
        <taxon>Chordata</taxon>
        <taxon>Craniata</taxon>
        <taxon>Vertebrata</taxon>
        <taxon>Euteleostomi</taxon>
        <taxon>Archelosauria</taxon>
        <taxon>Archosauria</taxon>
        <taxon>Crocodylia</taxon>
        <taxon>Alligatoridae</taxon>
        <taxon>Alligatorinae</taxon>
        <taxon>Alligator</taxon>
    </lineage>
</organism>
<evidence type="ECO:0000313" key="2">
    <source>
        <dbReference type="EMBL" id="KYO17353.1"/>
    </source>
</evidence>
<dbReference type="AlphaFoldDB" id="A0A151LYM3"/>
<dbReference type="EMBL" id="AKHW03007022">
    <property type="protein sequence ID" value="KYO17353.1"/>
    <property type="molecule type" value="Genomic_DNA"/>
</dbReference>
<evidence type="ECO:0000313" key="3">
    <source>
        <dbReference type="Proteomes" id="UP000050525"/>
    </source>
</evidence>
<accession>A0A151LYM3</accession>
<evidence type="ECO:0000256" key="1">
    <source>
        <dbReference type="SAM" id="MobiDB-lite"/>
    </source>
</evidence>
<comment type="caution">
    <text evidence="2">The sequence shown here is derived from an EMBL/GenBank/DDBJ whole genome shotgun (WGS) entry which is preliminary data.</text>
</comment>
<gene>
    <name evidence="2" type="ORF">Y1Q_0011842</name>
</gene>
<feature type="region of interest" description="Disordered" evidence="1">
    <location>
        <begin position="1"/>
        <end position="22"/>
    </location>
</feature>